<comment type="caution">
    <text evidence="3">The sequence shown here is derived from an EMBL/GenBank/DDBJ whole genome shotgun (WGS) entry which is preliminary data.</text>
</comment>
<feature type="region of interest" description="Disordered" evidence="1">
    <location>
        <begin position="78"/>
        <end position="102"/>
    </location>
</feature>
<name>A0A402AD26_9CHLR</name>
<evidence type="ECO:0000313" key="3">
    <source>
        <dbReference type="EMBL" id="GCE17012.1"/>
    </source>
</evidence>
<keyword evidence="2" id="KW-0812">Transmembrane</keyword>
<gene>
    <name evidence="3" type="ORF">KDK_08120</name>
</gene>
<feature type="transmembrane region" description="Helical" evidence="2">
    <location>
        <begin position="12"/>
        <end position="39"/>
    </location>
</feature>
<evidence type="ECO:0000313" key="4">
    <source>
        <dbReference type="Proteomes" id="UP000287188"/>
    </source>
</evidence>
<dbReference type="AlphaFoldDB" id="A0A402AD26"/>
<dbReference type="RefSeq" id="WP_126548784.1">
    <property type="nucleotide sequence ID" value="NZ_BIFS01000001.1"/>
</dbReference>
<organism evidence="3 4">
    <name type="scientific">Dictyobacter kobayashii</name>
    <dbReference type="NCBI Taxonomy" id="2014872"/>
    <lineage>
        <taxon>Bacteria</taxon>
        <taxon>Bacillati</taxon>
        <taxon>Chloroflexota</taxon>
        <taxon>Ktedonobacteria</taxon>
        <taxon>Ktedonobacterales</taxon>
        <taxon>Dictyobacteraceae</taxon>
        <taxon>Dictyobacter</taxon>
    </lineage>
</organism>
<keyword evidence="2" id="KW-0472">Membrane</keyword>
<dbReference type="OrthoDB" id="164748at2"/>
<reference evidence="4" key="1">
    <citation type="submission" date="2018-12" db="EMBL/GenBank/DDBJ databases">
        <title>Tengunoibacter tsumagoiensis gen. nov., sp. nov., Dictyobacter kobayashii sp. nov., D. alpinus sp. nov., and D. joshuensis sp. nov. and description of Dictyobacteraceae fam. nov. within the order Ktedonobacterales isolated from Tengu-no-mugimeshi.</title>
        <authorList>
            <person name="Wang C.M."/>
            <person name="Zheng Y."/>
            <person name="Sakai Y."/>
            <person name="Toyoda A."/>
            <person name="Minakuchi Y."/>
            <person name="Abe K."/>
            <person name="Yokota A."/>
            <person name="Yabe S."/>
        </authorList>
    </citation>
    <scope>NUCLEOTIDE SEQUENCE [LARGE SCALE GENOMIC DNA]</scope>
    <source>
        <strain evidence="4">Uno11</strain>
    </source>
</reference>
<feature type="compositionally biased region" description="Polar residues" evidence="1">
    <location>
        <begin position="78"/>
        <end position="94"/>
    </location>
</feature>
<evidence type="ECO:0000256" key="2">
    <source>
        <dbReference type="SAM" id="Phobius"/>
    </source>
</evidence>
<keyword evidence="4" id="KW-1185">Reference proteome</keyword>
<protein>
    <submittedName>
        <fullName evidence="3">Uncharacterized protein</fullName>
    </submittedName>
</protein>
<dbReference type="EMBL" id="BIFS01000001">
    <property type="protein sequence ID" value="GCE17012.1"/>
    <property type="molecule type" value="Genomic_DNA"/>
</dbReference>
<dbReference type="Proteomes" id="UP000287188">
    <property type="component" value="Unassembled WGS sequence"/>
</dbReference>
<accession>A0A402AD26</accession>
<keyword evidence="2" id="KW-1133">Transmembrane helix</keyword>
<proteinExistence type="predicted"/>
<feature type="transmembrane region" description="Helical" evidence="2">
    <location>
        <begin position="45"/>
        <end position="66"/>
    </location>
</feature>
<sequence>MMKHLEGRNLAHPGCLIGVTLGLIIGIVLAGVLAAGFNVAFNTVLLVWLGITLGLGLVGWIWGAYLTTRQQLATMRANASATPAESEYTAQEGNSPDLPAGQ</sequence>
<evidence type="ECO:0000256" key="1">
    <source>
        <dbReference type="SAM" id="MobiDB-lite"/>
    </source>
</evidence>